<feature type="transmembrane region" description="Helical" evidence="1">
    <location>
        <begin position="160"/>
        <end position="180"/>
    </location>
</feature>
<name>A0A7V4WUJ1_CALAY</name>
<feature type="transmembrane region" description="Helical" evidence="1">
    <location>
        <begin position="132"/>
        <end position="153"/>
    </location>
</feature>
<keyword evidence="1" id="KW-0472">Membrane</keyword>
<sequence length="436" mass="51045">MLHLLLCQPRNLWRQLGLLYRIEIVLLLALIYIYLVTRIQPYLADDSVIMQTAIFSAGIYALLLLLNGTFVLRFALPRQEGLKVFYAQPLDKTTLLKLTGYYYVKYQLIFFVGLLPVLTALFIRQWLIGTGLLIFILLISLIIFLWHFLLFAYKNRTKGFWIINLLAALFFIMIWGWLLLYNNRPLVWVASAVLILLAGALSVFFWHKLLPPALERLWPPTERFYTSSIRWSFSLSWISKSWDALLRKEALTLWRNPSYRRLKGITVLVYTGALGYFALYDAAPRYDEMILTAMLIIWLHYAQHFSDKYVLPEADWFVRTLPVRFFSLWLAKLSVEFLYVLFLLAAQWGVLLAAGAESSVQVNILGLLLLFSLLVLTTMINFQLLFYDNPRLAGYAYHFTVLFFTVMSINYRFVGPVITLFMMVLVFYKTRKYFYA</sequence>
<protein>
    <submittedName>
        <fullName evidence="2">Uncharacterized protein</fullName>
    </submittedName>
</protein>
<gene>
    <name evidence="2" type="ORF">ENK44_06180</name>
</gene>
<dbReference type="Proteomes" id="UP000885779">
    <property type="component" value="Unassembled WGS sequence"/>
</dbReference>
<feature type="transmembrane region" description="Helical" evidence="1">
    <location>
        <begin position="18"/>
        <end position="36"/>
    </location>
</feature>
<comment type="caution">
    <text evidence="2">The sequence shown here is derived from an EMBL/GenBank/DDBJ whole genome shotgun (WGS) entry which is preliminary data.</text>
</comment>
<proteinExistence type="predicted"/>
<organism evidence="2">
    <name type="scientific">Caldithrix abyssi</name>
    <dbReference type="NCBI Taxonomy" id="187145"/>
    <lineage>
        <taxon>Bacteria</taxon>
        <taxon>Pseudomonadati</taxon>
        <taxon>Calditrichota</taxon>
        <taxon>Calditrichia</taxon>
        <taxon>Calditrichales</taxon>
        <taxon>Calditrichaceae</taxon>
        <taxon>Caldithrix</taxon>
    </lineage>
</organism>
<evidence type="ECO:0000313" key="2">
    <source>
        <dbReference type="EMBL" id="HGY55265.1"/>
    </source>
</evidence>
<feature type="transmembrane region" description="Helical" evidence="1">
    <location>
        <begin position="367"/>
        <end position="387"/>
    </location>
</feature>
<feature type="transmembrane region" description="Helical" evidence="1">
    <location>
        <begin position="399"/>
        <end position="428"/>
    </location>
</feature>
<evidence type="ECO:0000256" key="1">
    <source>
        <dbReference type="SAM" id="Phobius"/>
    </source>
</evidence>
<feature type="transmembrane region" description="Helical" evidence="1">
    <location>
        <begin position="337"/>
        <end position="355"/>
    </location>
</feature>
<dbReference type="AlphaFoldDB" id="A0A7V4WUJ1"/>
<accession>A0A7V4WUJ1</accession>
<keyword evidence="1" id="KW-0812">Transmembrane</keyword>
<reference evidence="2" key="1">
    <citation type="journal article" date="2020" name="mSystems">
        <title>Genome- and Community-Level Interaction Insights into Carbon Utilization and Element Cycling Functions of Hydrothermarchaeota in Hydrothermal Sediment.</title>
        <authorList>
            <person name="Zhou Z."/>
            <person name="Liu Y."/>
            <person name="Xu W."/>
            <person name="Pan J."/>
            <person name="Luo Z.H."/>
            <person name="Li M."/>
        </authorList>
    </citation>
    <scope>NUCLEOTIDE SEQUENCE [LARGE SCALE GENOMIC DNA]</scope>
    <source>
        <strain evidence="2">HyVt-577</strain>
    </source>
</reference>
<dbReference type="EMBL" id="DRQG01000059">
    <property type="protein sequence ID" value="HGY55265.1"/>
    <property type="molecule type" value="Genomic_DNA"/>
</dbReference>
<feature type="transmembrane region" description="Helical" evidence="1">
    <location>
        <begin position="262"/>
        <end position="280"/>
    </location>
</feature>
<feature type="transmembrane region" description="Helical" evidence="1">
    <location>
        <begin position="106"/>
        <end position="126"/>
    </location>
</feature>
<feature type="transmembrane region" description="Helical" evidence="1">
    <location>
        <begin position="48"/>
        <end position="76"/>
    </location>
</feature>
<feature type="transmembrane region" description="Helical" evidence="1">
    <location>
        <begin position="186"/>
        <end position="206"/>
    </location>
</feature>
<keyword evidence="1" id="KW-1133">Transmembrane helix</keyword>